<reference evidence="2 3" key="1">
    <citation type="journal article" date="2013" name="J. Virol.">
        <title>Complete Genome Sequences of Elephant Endotheliotropic Herpesviruses 1A and 1B Determined Directly from Fatal Cases.</title>
        <authorList>
            <person name="Wilkie G.S."/>
            <person name="Davison A.J."/>
            <person name="Watson M."/>
            <person name="Kerr K."/>
            <person name="Sanderson S."/>
            <person name="Bouts T."/>
            <person name="Steinbach F."/>
            <person name="Dastjerdi A."/>
        </authorList>
    </citation>
    <scope>NUCLEOTIDE SEQUENCE [LARGE SCALE GENOMIC DNA]</scope>
    <source>
        <strain evidence="2">Emelia</strain>
    </source>
</reference>
<organism evidence="2 3">
    <name type="scientific">Elephantid herpesvirus 1</name>
    <name type="common">EIHV-1</name>
    <name type="synonym">Elephant endotheliotropic herpesvirus</name>
    <dbReference type="NCBI Taxonomy" id="146015"/>
    <lineage>
        <taxon>Viruses</taxon>
        <taxon>Duplodnaviria</taxon>
        <taxon>Heunggongvirae</taxon>
        <taxon>Peploviricota</taxon>
        <taxon>Herviviricetes</taxon>
        <taxon>Herpesvirales</taxon>
        <taxon>Orthoherpesviridae</taxon>
        <taxon>Betaherpesvirinae</taxon>
        <taxon>Proboscivirus</taxon>
        <taxon>Proboscivirus elephantidbeta1</taxon>
    </lineage>
</organism>
<evidence type="ECO:0000313" key="2">
    <source>
        <dbReference type="EMBL" id="AGE09952.1"/>
    </source>
</evidence>
<proteinExistence type="inferred from homology"/>
<gene>
    <name evidence="2" type="primary">U67</name>
</gene>
<name>M4JTV8_ELHV1</name>
<dbReference type="EMBL" id="KC462164">
    <property type="protein sequence ID" value="AGE09952.1"/>
    <property type="molecule type" value="Genomic_DNA"/>
</dbReference>
<comment type="similarity">
    <text evidence="1">Belongs to the herpesviridae UL95 family.</text>
</comment>
<protein>
    <submittedName>
        <fullName evidence="2">Protein UL95</fullName>
    </submittedName>
</protein>
<evidence type="ECO:0000256" key="1">
    <source>
        <dbReference type="ARBA" id="ARBA00006002"/>
    </source>
</evidence>
<accession>M4JTV8</accession>
<organismHost>
    <name type="scientific">Elephantidae</name>
    <name type="common">elephants</name>
    <dbReference type="NCBI Taxonomy" id="9780"/>
</organismHost>
<dbReference type="InterPro" id="IPR004280">
    <property type="entry name" value="Herpes_UL95"/>
</dbReference>
<dbReference type="Proteomes" id="UP000169673">
    <property type="component" value="Segment"/>
</dbReference>
<evidence type="ECO:0000313" key="3">
    <source>
        <dbReference type="Proteomes" id="UP000169673"/>
    </source>
</evidence>
<dbReference type="Pfam" id="PF03038">
    <property type="entry name" value="Herpes_UL95"/>
    <property type="match status" value="1"/>
</dbReference>
<sequence length="367" mass="41636">MDWLCKLEEDWKDSVFRDAVKDSLDICGAISPNERFTFVETPHHSFLLVTNILPDEHGVIKDKKLTPGDLITPSVTSVPVGNAKDLNHDIYQSSESSNGKTVLQKGCLRPNNSNYLMFNAKHIPEHHTLFTNAYVSYSKEDIQTSLSFNKSAFISKILSRCNVPGILDHNNVIHVDMLLWLLFAGPLSCCSRTHCFGYTRPDIRRPFPVVLPPILYNDSVDIKMFVNMAEIYVYGWYGDDKIKSFETTFFKNEELQAMIGELRAKYVRKSVPLWHVNSRICLFCALYLQNRLCLENLKHDVNKIPLSPIIIQDCVFNDTNISCQPTVAVGHITPGTNVTKLFPVYQLDKLLSYISLQPDGTCVITSP</sequence>